<dbReference type="PROSITE" id="PS52016">
    <property type="entry name" value="TONB_DEPENDENT_REC_3"/>
    <property type="match status" value="1"/>
</dbReference>
<dbReference type="InterPro" id="IPR036942">
    <property type="entry name" value="Beta-barrel_TonB_sf"/>
</dbReference>
<dbReference type="Gene3D" id="2.40.170.20">
    <property type="entry name" value="TonB-dependent receptor, beta-barrel domain"/>
    <property type="match status" value="1"/>
</dbReference>
<evidence type="ECO:0000256" key="12">
    <source>
        <dbReference type="SAM" id="MobiDB-lite"/>
    </source>
</evidence>
<evidence type="ECO:0000256" key="3">
    <source>
        <dbReference type="ARBA" id="ARBA00022452"/>
    </source>
</evidence>
<dbReference type="Gene3D" id="2.60.40.1120">
    <property type="entry name" value="Carboxypeptidase-like, regulatory domain"/>
    <property type="match status" value="1"/>
</dbReference>
<proteinExistence type="inferred from homology"/>
<evidence type="ECO:0000256" key="9">
    <source>
        <dbReference type="ARBA" id="ARBA00023237"/>
    </source>
</evidence>
<evidence type="ECO:0000259" key="15">
    <source>
        <dbReference type="Pfam" id="PF07715"/>
    </source>
</evidence>
<evidence type="ECO:0000259" key="14">
    <source>
        <dbReference type="Pfam" id="PF00593"/>
    </source>
</evidence>
<evidence type="ECO:0000256" key="5">
    <source>
        <dbReference type="ARBA" id="ARBA00022729"/>
    </source>
</evidence>
<keyword evidence="4 10" id="KW-0812">Transmembrane</keyword>
<dbReference type="PANTHER" id="PTHR30069:SF29">
    <property type="entry name" value="HEMOGLOBIN AND HEMOGLOBIN-HAPTOGLOBIN-BINDING PROTEIN 1-RELATED"/>
    <property type="match status" value="1"/>
</dbReference>
<dbReference type="InterPro" id="IPR008969">
    <property type="entry name" value="CarboxyPept-like_regulatory"/>
</dbReference>
<dbReference type="InterPro" id="IPR012910">
    <property type="entry name" value="Plug_dom"/>
</dbReference>
<evidence type="ECO:0000313" key="16">
    <source>
        <dbReference type="EMBL" id="SNR75490.1"/>
    </source>
</evidence>
<dbReference type="PANTHER" id="PTHR30069">
    <property type="entry name" value="TONB-DEPENDENT OUTER MEMBRANE RECEPTOR"/>
    <property type="match status" value="1"/>
</dbReference>
<keyword evidence="8" id="KW-0675">Receptor</keyword>
<protein>
    <submittedName>
        <fullName evidence="16">Iron complex outermembrane recepter protein</fullName>
    </submittedName>
</protein>
<dbReference type="SUPFAM" id="SSF56935">
    <property type="entry name" value="Porins"/>
    <property type="match status" value="1"/>
</dbReference>
<dbReference type="SUPFAM" id="SSF49464">
    <property type="entry name" value="Carboxypeptidase regulatory domain-like"/>
    <property type="match status" value="1"/>
</dbReference>
<feature type="compositionally biased region" description="Acidic residues" evidence="12">
    <location>
        <begin position="379"/>
        <end position="396"/>
    </location>
</feature>
<evidence type="ECO:0000256" key="10">
    <source>
        <dbReference type="PROSITE-ProRule" id="PRU01360"/>
    </source>
</evidence>
<dbReference type="GO" id="GO:0009279">
    <property type="term" value="C:cell outer membrane"/>
    <property type="evidence" value="ECO:0007669"/>
    <property type="project" value="UniProtKB-SubCell"/>
</dbReference>
<dbReference type="Pfam" id="PF07715">
    <property type="entry name" value="Plug"/>
    <property type="match status" value="1"/>
</dbReference>
<dbReference type="GO" id="GO:0044718">
    <property type="term" value="P:siderophore transmembrane transport"/>
    <property type="evidence" value="ECO:0007669"/>
    <property type="project" value="TreeGrafter"/>
</dbReference>
<comment type="subcellular location">
    <subcellularLocation>
        <location evidence="1 10">Cell outer membrane</location>
        <topology evidence="1 10">Multi-pass membrane protein</topology>
    </subcellularLocation>
</comment>
<comment type="similarity">
    <text evidence="10 11">Belongs to the TonB-dependent receptor family.</text>
</comment>
<evidence type="ECO:0000256" key="13">
    <source>
        <dbReference type="SAM" id="SignalP"/>
    </source>
</evidence>
<keyword evidence="9 10" id="KW-0998">Cell outer membrane</keyword>
<dbReference type="Gene3D" id="2.170.130.10">
    <property type="entry name" value="TonB-dependent receptor, plug domain"/>
    <property type="match status" value="1"/>
</dbReference>
<reference evidence="16 17" key="1">
    <citation type="submission" date="2017-06" db="EMBL/GenBank/DDBJ databases">
        <authorList>
            <person name="Kim H.J."/>
            <person name="Triplett B.A."/>
        </authorList>
    </citation>
    <scope>NUCLEOTIDE SEQUENCE [LARGE SCALE GENOMIC DNA]</scope>
    <source>
        <strain evidence="16 17">DSM 29150</strain>
    </source>
</reference>
<dbReference type="RefSeq" id="WP_089382773.1">
    <property type="nucleotide sequence ID" value="NZ_FZNT01000011.1"/>
</dbReference>
<gene>
    <name evidence="16" type="ORF">SAMN06265371_11163</name>
</gene>
<organism evidence="16 17">
    <name type="scientific">Lutibacter agarilyticus</name>
    <dbReference type="NCBI Taxonomy" id="1109740"/>
    <lineage>
        <taxon>Bacteria</taxon>
        <taxon>Pseudomonadati</taxon>
        <taxon>Bacteroidota</taxon>
        <taxon>Flavobacteriia</taxon>
        <taxon>Flavobacteriales</taxon>
        <taxon>Flavobacteriaceae</taxon>
        <taxon>Lutibacter</taxon>
    </lineage>
</organism>
<evidence type="ECO:0000256" key="6">
    <source>
        <dbReference type="ARBA" id="ARBA00023077"/>
    </source>
</evidence>
<name>A0A238YWR3_9FLAO</name>
<feature type="signal peptide" evidence="13">
    <location>
        <begin position="1"/>
        <end position="18"/>
    </location>
</feature>
<dbReference type="EMBL" id="FZNT01000011">
    <property type="protein sequence ID" value="SNR75490.1"/>
    <property type="molecule type" value="Genomic_DNA"/>
</dbReference>
<keyword evidence="2 10" id="KW-0813">Transport</keyword>
<keyword evidence="6 11" id="KW-0798">TonB box</keyword>
<evidence type="ECO:0000256" key="2">
    <source>
        <dbReference type="ARBA" id="ARBA00022448"/>
    </source>
</evidence>
<evidence type="ECO:0000256" key="11">
    <source>
        <dbReference type="RuleBase" id="RU003357"/>
    </source>
</evidence>
<keyword evidence="5 13" id="KW-0732">Signal</keyword>
<evidence type="ECO:0000256" key="1">
    <source>
        <dbReference type="ARBA" id="ARBA00004571"/>
    </source>
</evidence>
<keyword evidence="17" id="KW-1185">Reference proteome</keyword>
<feature type="chain" id="PRO_5012263532" evidence="13">
    <location>
        <begin position="19"/>
        <end position="759"/>
    </location>
</feature>
<keyword evidence="7 10" id="KW-0472">Membrane</keyword>
<dbReference type="Proteomes" id="UP000198384">
    <property type="component" value="Unassembled WGS sequence"/>
</dbReference>
<dbReference type="InterPro" id="IPR000531">
    <property type="entry name" value="Beta-barrel_TonB"/>
</dbReference>
<dbReference type="Pfam" id="PF00593">
    <property type="entry name" value="TonB_dep_Rec_b-barrel"/>
    <property type="match status" value="1"/>
</dbReference>
<dbReference type="Pfam" id="PF13715">
    <property type="entry name" value="CarbopepD_reg_2"/>
    <property type="match status" value="1"/>
</dbReference>
<sequence length="759" mass="85419">MKIYLTLFLVAASYISIAQQKISGTVTNNHNKPLFGVEVFVEELQKGTSTDENGYYELTNLPNNTIHLIYNYLGYETQIKTIALKNEETVFEIILEDAVFHMEEIIISTPFNKLQSENVMKVDKITVQQLKTKGAATLIEGVSLIPGVSQVSTGTGIGKPVIRGLRGNRVLVYSQGIRLENQQFGDEHGLGVDDASIESIEVIKGPASLLYGSDALGGVLYFTPLKFADENTFNVYANQTYFTNTDGSNTSFGVKQSYNSWKFLASGAYNSHGDYKIPDNKSVLNTRFNEAIFNAAIGFNSNLISSVARFNFNHSNVGIPEEIGAENTFKTPMLPYQDLTNKSVSLNTIFYLNNSKISTVFGYTKNDRKEFEEHHDEHADDDDDHDDHDDHQDDEELHPSLHLKLNTFSYDAKWHLPKTKNFEGIFGVQGMLQNNSNYGEEILIPDATINDIGLLFTGTYDFKNNSNLQGGIRFDYRAIDTEEHIIQHEDELHVFDALDKNYENFSASLGYKTTLFKVITSRFNAATGFKAPNLAELTSNGVHHGSNRFEIGNPDLKSERNVQLDVALEYDTKHFELFANGFYNYIDNYIFINPTGDFEDGYDVYKYTQENAELYGGEFGFHLHPHPLDWLHLQSSYETVIGKQSNGDYLPLIPANKFINTIRTEFNIKDWLNKGFAAITVESNLEQNNVSDFETATEGYSLLNIGAGATFVVSRINFDVSLNLNNALDKTYISHLSRLKANNIPNIGRNFIASVKFKL</sequence>
<dbReference type="GO" id="GO:0015344">
    <property type="term" value="F:siderophore uptake transmembrane transporter activity"/>
    <property type="evidence" value="ECO:0007669"/>
    <property type="project" value="TreeGrafter"/>
</dbReference>
<evidence type="ECO:0000313" key="17">
    <source>
        <dbReference type="Proteomes" id="UP000198384"/>
    </source>
</evidence>
<accession>A0A238YWR3</accession>
<keyword evidence="3 10" id="KW-1134">Transmembrane beta strand</keyword>
<feature type="domain" description="TonB-dependent receptor plug" evidence="15">
    <location>
        <begin position="119"/>
        <end position="219"/>
    </location>
</feature>
<dbReference type="OrthoDB" id="9795928at2"/>
<dbReference type="InterPro" id="IPR037066">
    <property type="entry name" value="Plug_dom_sf"/>
</dbReference>
<feature type="region of interest" description="Disordered" evidence="12">
    <location>
        <begin position="370"/>
        <end position="398"/>
    </location>
</feature>
<evidence type="ECO:0000256" key="4">
    <source>
        <dbReference type="ARBA" id="ARBA00022692"/>
    </source>
</evidence>
<evidence type="ECO:0000256" key="7">
    <source>
        <dbReference type="ARBA" id="ARBA00023136"/>
    </source>
</evidence>
<feature type="domain" description="TonB-dependent receptor-like beta-barrel" evidence="14">
    <location>
        <begin position="326"/>
        <end position="726"/>
    </location>
</feature>
<evidence type="ECO:0000256" key="8">
    <source>
        <dbReference type="ARBA" id="ARBA00023170"/>
    </source>
</evidence>
<dbReference type="AlphaFoldDB" id="A0A238YWR3"/>
<dbReference type="InterPro" id="IPR039426">
    <property type="entry name" value="TonB-dep_rcpt-like"/>
</dbReference>